<comment type="caution">
    <text evidence="1">The sequence shown here is derived from an EMBL/GenBank/DDBJ whole genome shotgun (WGS) entry which is preliminary data.</text>
</comment>
<accession>A0A6N9TPF1</accession>
<organism evidence="1 2">
    <name type="scientific">Dissulfurirhabdus thermomarina</name>
    <dbReference type="NCBI Taxonomy" id="1765737"/>
    <lineage>
        <taxon>Bacteria</taxon>
        <taxon>Deltaproteobacteria</taxon>
        <taxon>Dissulfurirhabdaceae</taxon>
        <taxon>Dissulfurirhabdus</taxon>
    </lineage>
</organism>
<keyword evidence="2" id="KW-1185">Reference proteome</keyword>
<proteinExistence type="predicted"/>
<reference evidence="1 2" key="1">
    <citation type="submission" date="2020-02" db="EMBL/GenBank/DDBJ databases">
        <title>Comparative genomics of sulfur disproportionating microorganisms.</title>
        <authorList>
            <person name="Ward L.M."/>
            <person name="Bertran E."/>
            <person name="Johnston D.T."/>
        </authorList>
    </citation>
    <scope>NUCLEOTIDE SEQUENCE [LARGE SCALE GENOMIC DNA]</scope>
    <source>
        <strain evidence="1 2">DSM 100025</strain>
    </source>
</reference>
<dbReference type="EMBL" id="JAAGRR010000047">
    <property type="protein sequence ID" value="NDY42320.1"/>
    <property type="molecule type" value="Genomic_DNA"/>
</dbReference>
<dbReference type="RefSeq" id="WP_163298464.1">
    <property type="nucleotide sequence ID" value="NZ_JAAGRR010000047.1"/>
</dbReference>
<evidence type="ECO:0000313" key="2">
    <source>
        <dbReference type="Proteomes" id="UP000469346"/>
    </source>
</evidence>
<dbReference type="Proteomes" id="UP000469346">
    <property type="component" value="Unassembled WGS sequence"/>
</dbReference>
<sequence>MAVSTEELRQWGRLAAPAWVLALGVALAWALGPGGGPRLPEARVAAWALENAPEGPPAAVCGRPGPPARLPADPFLRPDRAPAGGTPPLLQELSLDLVVACGRKTFCKVNGATLAPGDRAGRFRVLDITRTGVWFEVPGQGRVFLRPGETRTLPVGAP</sequence>
<evidence type="ECO:0000313" key="1">
    <source>
        <dbReference type="EMBL" id="NDY42320.1"/>
    </source>
</evidence>
<gene>
    <name evidence="1" type="ORF">G3N55_05620</name>
</gene>
<protein>
    <submittedName>
        <fullName evidence="1">Uncharacterized protein</fullName>
    </submittedName>
</protein>
<dbReference type="AlphaFoldDB" id="A0A6N9TPF1"/>
<name>A0A6N9TPF1_DISTH</name>